<dbReference type="Proteomes" id="UP000008068">
    <property type="component" value="Unassembled WGS sequence"/>
</dbReference>
<dbReference type="InParanoid" id="G0M8X8"/>
<keyword evidence="3" id="KW-1185">Reference proteome</keyword>
<feature type="signal peptide" evidence="1">
    <location>
        <begin position="1"/>
        <end position="19"/>
    </location>
</feature>
<reference evidence="3" key="1">
    <citation type="submission" date="2011-07" db="EMBL/GenBank/DDBJ databases">
        <authorList>
            <consortium name="Caenorhabditis brenneri Sequencing and Analysis Consortium"/>
            <person name="Wilson R.K."/>
        </authorList>
    </citation>
    <scope>NUCLEOTIDE SEQUENCE [LARGE SCALE GENOMIC DNA]</scope>
    <source>
        <strain evidence="3">PB2801</strain>
    </source>
</reference>
<dbReference type="OrthoDB" id="5779544at2759"/>
<accession>G0M8X8</accession>
<dbReference type="EMBL" id="GL379787">
    <property type="protein sequence ID" value="EGT30968.1"/>
    <property type="molecule type" value="Genomic_DNA"/>
</dbReference>
<feature type="chain" id="PRO_5003402926" evidence="1">
    <location>
        <begin position="20"/>
        <end position="64"/>
    </location>
</feature>
<protein>
    <submittedName>
        <fullName evidence="2">Uncharacterized protein</fullName>
    </submittedName>
</protein>
<proteinExistence type="predicted"/>
<evidence type="ECO:0000313" key="3">
    <source>
        <dbReference type="Proteomes" id="UP000008068"/>
    </source>
</evidence>
<organism evidence="3">
    <name type="scientific">Caenorhabditis brenneri</name>
    <name type="common">Nematode worm</name>
    <dbReference type="NCBI Taxonomy" id="135651"/>
    <lineage>
        <taxon>Eukaryota</taxon>
        <taxon>Metazoa</taxon>
        <taxon>Ecdysozoa</taxon>
        <taxon>Nematoda</taxon>
        <taxon>Chromadorea</taxon>
        <taxon>Rhabditida</taxon>
        <taxon>Rhabditina</taxon>
        <taxon>Rhabditomorpha</taxon>
        <taxon>Rhabditoidea</taxon>
        <taxon>Rhabditidae</taxon>
        <taxon>Peloderinae</taxon>
        <taxon>Caenorhabditis</taxon>
    </lineage>
</organism>
<evidence type="ECO:0000256" key="1">
    <source>
        <dbReference type="SAM" id="SignalP"/>
    </source>
</evidence>
<sequence>MRIFFCFFILCISFLLAYSFDVKDYEVIRANSLKNIARLEILLGHRIIGRHWMSHRIGGNIVLG</sequence>
<evidence type="ECO:0000313" key="2">
    <source>
        <dbReference type="EMBL" id="EGT30968.1"/>
    </source>
</evidence>
<name>G0M8X8_CAEBE</name>
<dbReference type="HOGENOM" id="CLU_205487_0_0_1"/>
<keyword evidence="1" id="KW-0732">Signal</keyword>
<dbReference type="AlphaFoldDB" id="G0M8X8"/>
<gene>
    <name evidence="2" type="ORF">CAEBREN_24037</name>
</gene>